<dbReference type="InterPro" id="IPR012910">
    <property type="entry name" value="Plug_dom"/>
</dbReference>
<dbReference type="InterPro" id="IPR039426">
    <property type="entry name" value="TonB-dep_rcpt-like"/>
</dbReference>
<dbReference type="AlphaFoldDB" id="A0A9D1XAZ3"/>
<evidence type="ECO:0000256" key="6">
    <source>
        <dbReference type="ARBA" id="ARBA00023136"/>
    </source>
</evidence>
<dbReference type="GO" id="GO:0009279">
    <property type="term" value="C:cell outer membrane"/>
    <property type="evidence" value="ECO:0007669"/>
    <property type="project" value="UniProtKB-SubCell"/>
</dbReference>
<dbReference type="SUPFAM" id="SSF56935">
    <property type="entry name" value="Porins"/>
    <property type="match status" value="1"/>
</dbReference>
<comment type="similarity">
    <text evidence="8">Belongs to the TonB-dependent receptor family.</text>
</comment>
<protein>
    <submittedName>
        <fullName evidence="11">TonB-dependent receptor</fullName>
    </submittedName>
</protein>
<feature type="domain" description="TonB-dependent receptor plug" evidence="10">
    <location>
        <begin position="111"/>
        <end position="227"/>
    </location>
</feature>
<dbReference type="NCBIfam" id="TIGR04057">
    <property type="entry name" value="SusC_RagA_signa"/>
    <property type="match status" value="1"/>
</dbReference>
<dbReference type="PANTHER" id="PTHR30069:SF29">
    <property type="entry name" value="HEMOGLOBIN AND HEMOGLOBIN-HAPTOGLOBIN-BINDING PROTEIN 1-RELATED"/>
    <property type="match status" value="1"/>
</dbReference>
<evidence type="ECO:0000256" key="4">
    <source>
        <dbReference type="ARBA" id="ARBA00022692"/>
    </source>
</evidence>
<proteinExistence type="inferred from homology"/>
<evidence type="ECO:0000313" key="11">
    <source>
        <dbReference type="EMBL" id="HIX75949.1"/>
    </source>
</evidence>
<dbReference type="Pfam" id="PF07715">
    <property type="entry name" value="Plug"/>
    <property type="match status" value="1"/>
</dbReference>
<dbReference type="InterPro" id="IPR037066">
    <property type="entry name" value="Plug_dom_sf"/>
</dbReference>
<dbReference type="EMBL" id="DXEL01000087">
    <property type="protein sequence ID" value="HIX75949.1"/>
    <property type="molecule type" value="Genomic_DNA"/>
</dbReference>
<keyword evidence="2 8" id="KW-0813">Transport</keyword>
<sequence length="1041" mass="114338">MKKVFPFGISLALCSTLAMAQTPFKGTVVDENGEPVIGASIIIVGTTTGTVTDFDGGFSLTAPEGSRQIKVSYVGMIPQTLEIKPDLKITLKADSQDLDEVIVIAYGTTSARNLTGAVSSVKGEAIKNLPGPSVDEMLQGRASGVMISSPSGSVGVTPVINIRGVSSISNSTTPLYVVDGMIISMDGTSNTRQNPLSDINSADIKSIEILKDAAATALYGSRAANGVIMITTNSGQKGKAKISYNGSYTISTPTNMIEAMDAEQYVDLKNLAVSNTASRQEDKGFYDQYAYGLMYDSNGNVIDTDWSDLLFQTGNIMNHDLSVSGGNDDANYYISTGIMDQDGITVGDEFKRYSFKANTNFNPTEWLSGGFNGSYSNTQQKNVDSGYGTGAYSINGFSRMAAILPSNIPAYNEDGTPYMDNGNYLGYGNNKIGCTYYNPMSYIDDQASRMENNRIIASGFLDLHPIKGLNIRSQYGIDWFITNSTTMYSPNGGDGYASGGNLYAYATTRKTWTWTNTANYQFDLAEDHHFAATIGMEAQEMQYKRRYYEASTLADKEMVFEEAPYLTYSSDASTNRREERSMISYLGRLTYNWNYRYYLEGSFRRDGLSALGNKWGNFWGASASWRVSDEAFFEPLKSAISDLRVKASYGIVGNTNVDAYASLSTYGSTYYNGTGAYYPNAIADSNLGWEQTAKTDIGITGQIASRFNFELTYFKSKSKNLILNSSQSYSTGIPDFSITTNLGKAQNQGLEFSFGGNILRIGDFTWDSNVNFTFVKNKVLELESDIIEDGTGANNITTEGLSMAQLYVYPTAGVDPETGRRVVLLDDENGNATREALLVYTYGSGAAVYDRTTGEKLDIDDWNPHIMGNTKPTYYGGWTNNFSWKGWDATLFFQFSGGNKIYNGMKATMSDMRFWNNSKNVYETIWRNPGDISDYAKPEMNDNYSNGSANPISDFIENGDYLRLKNLVIGYTFDTKKWPKKVGISQLRLYVTATNLFCITGYSGMDPEINSRGDSSNTISGIDKNTAPLTKTYSFGVNLSF</sequence>
<feature type="signal peptide" evidence="9">
    <location>
        <begin position="1"/>
        <end position="20"/>
    </location>
</feature>
<name>A0A9D1XAZ3_9BACT</name>
<dbReference type="Proteomes" id="UP000886740">
    <property type="component" value="Unassembled WGS sequence"/>
</dbReference>
<reference evidence="11" key="1">
    <citation type="journal article" date="2021" name="PeerJ">
        <title>Extensive microbial diversity within the chicken gut microbiome revealed by metagenomics and culture.</title>
        <authorList>
            <person name="Gilroy R."/>
            <person name="Ravi A."/>
            <person name="Getino M."/>
            <person name="Pursley I."/>
            <person name="Horton D.L."/>
            <person name="Alikhan N.F."/>
            <person name="Baker D."/>
            <person name="Gharbi K."/>
            <person name="Hall N."/>
            <person name="Watson M."/>
            <person name="Adriaenssens E.M."/>
            <person name="Foster-Nyarko E."/>
            <person name="Jarju S."/>
            <person name="Secka A."/>
            <person name="Antonio M."/>
            <person name="Oren A."/>
            <person name="Chaudhuri R.R."/>
            <person name="La Ragione R."/>
            <person name="Hildebrand F."/>
            <person name="Pallen M.J."/>
        </authorList>
    </citation>
    <scope>NUCLEOTIDE SEQUENCE</scope>
    <source>
        <strain evidence="11">ChiGjej6B6-14162</strain>
    </source>
</reference>
<dbReference type="InterPro" id="IPR008969">
    <property type="entry name" value="CarboxyPept-like_regulatory"/>
</dbReference>
<dbReference type="Gene3D" id="2.40.170.20">
    <property type="entry name" value="TonB-dependent receptor, beta-barrel domain"/>
    <property type="match status" value="1"/>
</dbReference>
<dbReference type="PANTHER" id="PTHR30069">
    <property type="entry name" value="TONB-DEPENDENT OUTER MEMBRANE RECEPTOR"/>
    <property type="match status" value="1"/>
</dbReference>
<evidence type="ECO:0000313" key="12">
    <source>
        <dbReference type="Proteomes" id="UP000886740"/>
    </source>
</evidence>
<dbReference type="Gene3D" id="2.60.40.1120">
    <property type="entry name" value="Carboxypeptidase-like, regulatory domain"/>
    <property type="match status" value="1"/>
</dbReference>
<feature type="chain" id="PRO_5038679729" evidence="9">
    <location>
        <begin position="21"/>
        <end position="1041"/>
    </location>
</feature>
<dbReference type="InterPro" id="IPR036942">
    <property type="entry name" value="Beta-barrel_TonB_sf"/>
</dbReference>
<evidence type="ECO:0000256" key="3">
    <source>
        <dbReference type="ARBA" id="ARBA00022452"/>
    </source>
</evidence>
<dbReference type="SUPFAM" id="SSF49464">
    <property type="entry name" value="Carboxypeptidase regulatory domain-like"/>
    <property type="match status" value="1"/>
</dbReference>
<evidence type="ECO:0000256" key="5">
    <source>
        <dbReference type="ARBA" id="ARBA00022729"/>
    </source>
</evidence>
<keyword evidence="6 8" id="KW-0472">Membrane</keyword>
<comment type="subcellular location">
    <subcellularLocation>
        <location evidence="1 8">Cell outer membrane</location>
        <topology evidence="1 8">Multi-pass membrane protein</topology>
    </subcellularLocation>
</comment>
<dbReference type="NCBIfam" id="TIGR04056">
    <property type="entry name" value="OMP_RagA_SusC"/>
    <property type="match status" value="1"/>
</dbReference>
<evidence type="ECO:0000256" key="1">
    <source>
        <dbReference type="ARBA" id="ARBA00004571"/>
    </source>
</evidence>
<dbReference type="InterPro" id="IPR023997">
    <property type="entry name" value="TonB-dep_OMP_SusC/RagA_CS"/>
</dbReference>
<dbReference type="Gene3D" id="2.170.130.10">
    <property type="entry name" value="TonB-dependent receptor, plug domain"/>
    <property type="match status" value="1"/>
</dbReference>
<reference evidence="11" key="2">
    <citation type="submission" date="2021-04" db="EMBL/GenBank/DDBJ databases">
        <authorList>
            <person name="Gilroy R."/>
        </authorList>
    </citation>
    <scope>NUCLEOTIDE SEQUENCE</scope>
    <source>
        <strain evidence="11">ChiGjej6B6-14162</strain>
    </source>
</reference>
<evidence type="ECO:0000256" key="7">
    <source>
        <dbReference type="ARBA" id="ARBA00023237"/>
    </source>
</evidence>
<keyword evidence="3 8" id="KW-1134">Transmembrane beta strand</keyword>
<keyword evidence="11" id="KW-0675">Receptor</keyword>
<evidence type="ECO:0000256" key="8">
    <source>
        <dbReference type="PROSITE-ProRule" id="PRU01360"/>
    </source>
</evidence>
<accession>A0A9D1XAZ3</accession>
<evidence type="ECO:0000256" key="2">
    <source>
        <dbReference type="ARBA" id="ARBA00022448"/>
    </source>
</evidence>
<gene>
    <name evidence="11" type="ORF">H9977_13095</name>
</gene>
<comment type="caution">
    <text evidence="11">The sequence shown here is derived from an EMBL/GenBank/DDBJ whole genome shotgun (WGS) entry which is preliminary data.</text>
</comment>
<dbReference type="Pfam" id="PF13715">
    <property type="entry name" value="CarbopepD_reg_2"/>
    <property type="match status" value="1"/>
</dbReference>
<dbReference type="GO" id="GO:0015344">
    <property type="term" value="F:siderophore uptake transmembrane transporter activity"/>
    <property type="evidence" value="ECO:0007669"/>
    <property type="project" value="TreeGrafter"/>
</dbReference>
<organism evidence="11 12">
    <name type="scientific">Candidatus Parabacteroides intestinipullorum</name>
    <dbReference type="NCBI Taxonomy" id="2838723"/>
    <lineage>
        <taxon>Bacteria</taxon>
        <taxon>Pseudomonadati</taxon>
        <taxon>Bacteroidota</taxon>
        <taxon>Bacteroidia</taxon>
        <taxon>Bacteroidales</taxon>
        <taxon>Tannerellaceae</taxon>
        <taxon>Parabacteroides</taxon>
    </lineage>
</organism>
<dbReference type="PROSITE" id="PS52016">
    <property type="entry name" value="TONB_DEPENDENT_REC_3"/>
    <property type="match status" value="1"/>
</dbReference>
<dbReference type="GO" id="GO:0044718">
    <property type="term" value="P:siderophore transmembrane transport"/>
    <property type="evidence" value="ECO:0007669"/>
    <property type="project" value="TreeGrafter"/>
</dbReference>
<evidence type="ECO:0000256" key="9">
    <source>
        <dbReference type="SAM" id="SignalP"/>
    </source>
</evidence>
<dbReference type="InterPro" id="IPR023996">
    <property type="entry name" value="TonB-dep_OMP_SusC/RagA"/>
</dbReference>
<evidence type="ECO:0000259" key="10">
    <source>
        <dbReference type="Pfam" id="PF07715"/>
    </source>
</evidence>
<keyword evidence="5 9" id="KW-0732">Signal</keyword>
<keyword evidence="4 8" id="KW-0812">Transmembrane</keyword>
<keyword evidence="7 8" id="KW-0998">Cell outer membrane</keyword>